<accession>A0A0D9XGY0</accession>
<keyword evidence="5" id="KW-0539">Nucleus</keyword>
<dbReference type="HOGENOM" id="CLU_111777_3_0_1"/>
<comment type="subcellular location">
    <subcellularLocation>
        <location evidence="8">Cytoplasm</location>
        <location evidence="8">Cytosol</location>
    </subcellularLocation>
    <subcellularLocation>
        <location evidence="8">Nucleus</location>
    </subcellularLocation>
</comment>
<dbReference type="EnsemblPlants" id="LPERR09G15960.1">
    <property type="protein sequence ID" value="LPERR09G15960.1"/>
    <property type="gene ID" value="LPERR09G15960"/>
</dbReference>
<reference evidence="10 11" key="1">
    <citation type="submission" date="2012-08" db="EMBL/GenBank/DDBJ databases">
        <title>Oryza genome evolution.</title>
        <authorList>
            <person name="Wing R.A."/>
        </authorList>
    </citation>
    <scope>NUCLEOTIDE SEQUENCE</scope>
</reference>
<keyword evidence="2" id="KW-0716">Sensory transduction</keyword>
<dbReference type="GO" id="GO:0000160">
    <property type="term" value="P:phosphorelay signal transduction system"/>
    <property type="evidence" value="ECO:0007669"/>
    <property type="project" value="UniProtKB-UniRule"/>
</dbReference>
<dbReference type="PANTHER" id="PTHR28242:SF30">
    <property type="entry name" value="HISTIDINE-CONTAINING PHOSPHOTRANSFER PROTEIN 2"/>
    <property type="match status" value="1"/>
</dbReference>
<keyword evidence="11" id="KW-1185">Reference proteome</keyword>
<dbReference type="GO" id="GO:0043424">
    <property type="term" value="F:protein histidine kinase binding"/>
    <property type="evidence" value="ECO:0007669"/>
    <property type="project" value="UniProtKB-UniRule"/>
</dbReference>
<reference evidence="10" key="3">
    <citation type="submission" date="2015-04" db="UniProtKB">
        <authorList>
            <consortium name="EnsemblPlants"/>
        </authorList>
    </citation>
    <scope>IDENTIFICATION</scope>
</reference>
<evidence type="ECO:0000256" key="4">
    <source>
        <dbReference type="ARBA" id="ARBA00023012"/>
    </source>
</evidence>
<dbReference type="Gramene" id="LPERR09G15960.1">
    <property type="protein sequence ID" value="LPERR09G15960.1"/>
    <property type="gene ID" value="LPERR09G15960"/>
</dbReference>
<dbReference type="InterPro" id="IPR036641">
    <property type="entry name" value="HPT_dom_sf"/>
</dbReference>
<dbReference type="AlphaFoldDB" id="A0A0D9XGY0"/>
<evidence type="ECO:0000256" key="2">
    <source>
        <dbReference type="ARBA" id="ARBA00022606"/>
    </source>
</evidence>
<dbReference type="GO" id="GO:0009927">
    <property type="term" value="F:histidine phosphotransfer kinase activity"/>
    <property type="evidence" value="ECO:0007669"/>
    <property type="project" value="UniProtKB-UniRule"/>
</dbReference>
<dbReference type="InterPro" id="IPR008207">
    <property type="entry name" value="Sig_transdc_His_kin_Hpt_dom"/>
</dbReference>
<dbReference type="Proteomes" id="UP000032180">
    <property type="component" value="Chromosome 9"/>
</dbReference>
<dbReference type="GO" id="GO:0080038">
    <property type="term" value="P:positive regulation of cytokinin-activated signaling pathway"/>
    <property type="evidence" value="ECO:0007669"/>
    <property type="project" value="EnsemblPlants"/>
</dbReference>
<evidence type="ECO:0000313" key="11">
    <source>
        <dbReference type="Proteomes" id="UP000032180"/>
    </source>
</evidence>
<evidence type="ECO:0000256" key="5">
    <source>
        <dbReference type="ARBA" id="ARBA00023242"/>
    </source>
</evidence>
<feature type="domain" description="HPt" evidence="9">
    <location>
        <begin position="98"/>
        <end position="203"/>
    </location>
</feature>
<keyword evidence="1" id="KW-0963">Cytoplasm</keyword>
<dbReference type="FunFam" id="1.20.120.160:FF:000001">
    <property type="entry name" value="Histidine-containing phosphotransfer protein 1"/>
    <property type="match status" value="1"/>
</dbReference>
<dbReference type="CDD" id="cd00088">
    <property type="entry name" value="HPT"/>
    <property type="match status" value="1"/>
</dbReference>
<keyword evidence="4 8" id="KW-0902">Two-component regulatory system</keyword>
<keyword evidence="3 8" id="KW-0932">Cytokinin signaling pathway</keyword>
<reference evidence="10 11" key="2">
    <citation type="submission" date="2013-12" db="EMBL/GenBank/DDBJ databases">
        <authorList>
            <person name="Yu Y."/>
            <person name="Lee S."/>
            <person name="de Baynast K."/>
            <person name="Wissotski M."/>
            <person name="Liu L."/>
            <person name="Talag J."/>
            <person name="Goicoechea J."/>
            <person name="Angelova A."/>
            <person name="Jetty R."/>
            <person name="Kudrna D."/>
            <person name="Golser W."/>
            <person name="Rivera L."/>
            <person name="Zhang J."/>
            <person name="Wing R."/>
        </authorList>
    </citation>
    <scope>NUCLEOTIDE SEQUENCE</scope>
</reference>
<comment type="function">
    <text evidence="6">Functions as a two-component phosphorelay mediators between cytokinin sensor histidine kinases and response regulators (B-type ARRs). Plays an important role in propagating cytokinin signal transduction through the multistep His-to-Asp phosphorelay. Functions as a positive regulator of the cytokinin signaling pathway. May play a regulatory role in salt and drought tolerance during plant development.</text>
</comment>
<name>A0A0D9XGY0_9ORYZ</name>
<evidence type="ECO:0000256" key="8">
    <source>
        <dbReference type="RuleBase" id="RU369004"/>
    </source>
</evidence>
<dbReference type="STRING" id="77586.A0A0D9XGY0"/>
<evidence type="ECO:0000256" key="7">
    <source>
        <dbReference type="PROSITE-ProRule" id="PRU00110"/>
    </source>
</evidence>
<dbReference type="Gramene" id="LPERR09G15960.2">
    <property type="protein sequence ID" value="LPERR09G15960.2"/>
    <property type="gene ID" value="LPERR09G15960"/>
</dbReference>
<dbReference type="EnsemblPlants" id="LPERR09G15960.2">
    <property type="protein sequence ID" value="LPERR09G15960.2"/>
    <property type="gene ID" value="LPERR09G15960"/>
</dbReference>
<dbReference type="PROSITE" id="PS50894">
    <property type="entry name" value="HPT"/>
    <property type="match status" value="1"/>
</dbReference>
<dbReference type="GO" id="GO:0005829">
    <property type="term" value="C:cytosol"/>
    <property type="evidence" value="ECO:0007669"/>
    <property type="project" value="UniProtKB-SubCell"/>
</dbReference>
<dbReference type="Gene3D" id="1.20.120.160">
    <property type="entry name" value="HPT domain"/>
    <property type="match status" value="1"/>
</dbReference>
<dbReference type="eggNOG" id="KOG4747">
    <property type="taxonomic scope" value="Eukaryota"/>
</dbReference>
<dbReference type="SUPFAM" id="SSF47226">
    <property type="entry name" value="Histidine-containing phosphotransfer domain, HPT domain"/>
    <property type="match status" value="1"/>
</dbReference>
<protein>
    <recommendedName>
        <fullName evidence="8">Histidine-containing phosphotransfer protein</fullName>
    </recommendedName>
</protein>
<comment type="domain">
    <text evidence="8">Histidine-containing phosphotransfer domain (HPt) contains an active histidine that mediates the phosphotransfer.</text>
</comment>
<dbReference type="PANTHER" id="PTHR28242">
    <property type="entry name" value="PHOSPHORELAY INTERMEDIATE PROTEIN YPD1"/>
    <property type="match status" value="1"/>
</dbReference>
<evidence type="ECO:0000256" key="1">
    <source>
        <dbReference type="ARBA" id="ARBA00022490"/>
    </source>
</evidence>
<dbReference type="InterPro" id="IPR045871">
    <property type="entry name" value="AHP1-5/YPD1"/>
</dbReference>
<evidence type="ECO:0000313" key="10">
    <source>
        <dbReference type="EnsemblPlants" id="LPERR09G15960.2"/>
    </source>
</evidence>
<evidence type="ECO:0000256" key="3">
    <source>
        <dbReference type="ARBA" id="ARBA00022864"/>
    </source>
</evidence>
<sequence>MNQHRRLAVRPLRGHIRLCINKTDSSSCPFRHQLPPTQTAPTSHAIPPPIDSIPPTSAPMAATALRDQLTALLSSMFSQGLVDEQFQQLQMLQDEGGTPGFVSEVVTLFCDDADRIINEIAAELEQPVVNFDKVDAYVHQLKGSSASVGAQKVKFTCMQFRQFCQDKSREGCLMALAVVRNDFYDLRNKFQTMLQLEQQIQAYDPKQQ</sequence>
<organism evidence="10 11">
    <name type="scientific">Leersia perrieri</name>
    <dbReference type="NCBI Taxonomy" id="77586"/>
    <lineage>
        <taxon>Eukaryota</taxon>
        <taxon>Viridiplantae</taxon>
        <taxon>Streptophyta</taxon>
        <taxon>Embryophyta</taxon>
        <taxon>Tracheophyta</taxon>
        <taxon>Spermatophyta</taxon>
        <taxon>Magnoliopsida</taxon>
        <taxon>Liliopsida</taxon>
        <taxon>Poales</taxon>
        <taxon>Poaceae</taxon>
        <taxon>BOP clade</taxon>
        <taxon>Oryzoideae</taxon>
        <taxon>Oryzeae</taxon>
        <taxon>Oryzinae</taxon>
        <taxon>Leersia</taxon>
    </lineage>
</organism>
<dbReference type="Pfam" id="PF01627">
    <property type="entry name" value="Hpt"/>
    <property type="match status" value="1"/>
</dbReference>
<dbReference type="GO" id="GO:0009736">
    <property type="term" value="P:cytokinin-activated signaling pathway"/>
    <property type="evidence" value="ECO:0007669"/>
    <property type="project" value="UniProtKB-KW"/>
</dbReference>
<proteinExistence type="predicted"/>
<dbReference type="GO" id="GO:0005634">
    <property type="term" value="C:nucleus"/>
    <property type="evidence" value="ECO:0007669"/>
    <property type="project" value="UniProtKB-SubCell"/>
</dbReference>
<evidence type="ECO:0000256" key="6">
    <source>
        <dbReference type="ARBA" id="ARBA00057097"/>
    </source>
</evidence>
<evidence type="ECO:0000259" key="9">
    <source>
        <dbReference type="PROSITE" id="PS50894"/>
    </source>
</evidence>
<keyword evidence="7" id="KW-0597">Phosphoprotein</keyword>
<feature type="modified residue" description="Phosphohistidine" evidence="7">
    <location>
        <position position="139"/>
    </location>
</feature>